<organism evidence="13 14">
    <name type="scientific">Permianibacter aggregans</name>
    <dbReference type="NCBI Taxonomy" id="1510150"/>
    <lineage>
        <taxon>Bacteria</taxon>
        <taxon>Pseudomonadati</taxon>
        <taxon>Pseudomonadota</taxon>
        <taxon>Gammaproteobacteria</taxon>
        <taxon>Pseudomonadales</taxon>
        <taxon>Pseudomonadaceae</taxon>
        <taxon>Permianibacter</taxon>
    </lineage>
</organism>
<dbReference type="Gene3D" id="3.40.50.150">
    <property type="entry name" value="Vaccinia Virus protein VP39"/>
    <property type="match status" value="1"/>
</dbReference>
<keyword evidence="5 10" id="KW-0949">S-adenosyl-L-methionine</keyword>
<feature type="active site" description="Nucleophile" evidence="10">
    <location>
        <position position="358"/>
    </location>
</feature>
<dbReference type="GO" id="GO:0046872">
    <property type="term" value="F:metal ion binding"/>
    <property type="evidence" value="ECO:0007669"/>
    <property type="project" value="UniProtKB-KW"/>
</dbReference>
<evidence type="ECO:0000256" key="5">
    <source>
        <dbReference type="ARBA" id="ARBA00022691"/>
    </source>
</evidence>
<keyword evidence="14" id="KW-1185">Reference proteome</keyword>
<keyword evidence="6" id="KW-0479">Metal-binding</keyword>
<dbReference type="InterPro" id="IPR030391">
    <property type="entry name" value="MeTrfase_TrmA_CS"/>
</dbReference>
<accession>A0A4R6UP03</accession>
<keyword evidence="4 10" id="KW-0808">Transferase</keyword>
<dbReference type="InterPro" id="IPR025714">
    <property type="entry name" value="Methyltranfer_dom"/>
</dbReference>
<evidence type="ECO:0000256" key="3">
    <source>
        <dbReference type="ARBA" id="ARBA00022603"/>
    </source>
</evidence>
<dbReference type="GO" id="GO:0070475">
    <property type="term" value="P:rRNA base methylation"/>
    <property type="evidence" value="ECO:0007669"/>
    <property type="project" value="TreeGrafter"/>
</dbReference>
<evidence type="ECO:0000256" key="8">
    <source>
        <dbReference type="ARBA" id="ARBA00023014"/>
    </source>
</evidence>
<comment type="caution">
    <text evidence="13">The sequence shown here is derived from an EMBL/GenBank/DDBJ whole genome shotgun (WGS) entry which is preliminary data.</text>
</comment>
<feature type="domain" description="Methyltransferase" evidence="12">
    <location>
        <begin position="252"/>
        <end position="323"/>
    </location>
</feature>
<gene>
    <name evidence="13" type="ORF">EV696_106121</name>
</gene>
<dbReference type="GO" id="GO:0070041">
    <property type="term" value="F:rRNA (uridine-C5-)-methyltransferase activity"/>
    <property type="evidence" value="ECO:0007669"/>
    <property type="project" value="TreeGrafter"/>
</dbReference>
<dbReference type="Proteomes" id="UP000295375">
    <property type="component" value="Unassembled WGS sequence"/>
</dbReference>
<dbReference type="Gene3D" id="2.40.50.1070">
    <property type="match status" value="1"/>
</dbReference>
<feature type="binding site" evidence="10">
    <location>
        <position position="232"/>
    </location>
    <ligand>
        <name>S-adenosyl-L-methionine</name>
        <dbReference type="ChEBI" id="CHEBI:59789"/>
    </ligand>
</feature>
<keyword evidence="8" id="KW-0411">Iron-sulfur</keyword>
<dbReference type="InterPro" id="IPR011825">
    <property type="entry name" value="23SrRNA_MeTrfase_RlmC"/>
</dbReference>
<evidence type="ECO:0000256" key="9">
    <source>
        <dbReference type="NCBIfam" id="TIGR02085"/>
    </source>
</evidence>
<dbReference type="PROSITE" id="PS51687">
    <property type="entry name" value="SAM_MT_RNA_M5U"/>
    <property type="match status" value="1"/>
</dbReference>
<evidence type="ECO:0000256" key="2">
    <source>
        <dbReference type="ARBA" id="ARBA00022552"/>
    </source>
</evidence>
<dbReference type="SUPFAM" id="SSF53335">
    <property type="entry name" value="S-adenosyl-L-methionine-dependent methyltransferases"/>
    <property type="match status" value="1"/>
</dbReference>
<dbReference type="PROSITE" id="PS01231">
    <property type="entry name" value="TRMA_2"/>
    <property type="match status" value="1"/>
</dbReference>
<feature type="binding site" evidence="10">
    <location>
        <position position="331"/>
    </location>
    <ligand>
        <name>S-adenosyl-L-methionine</name>
        <dbReference type="ChEBI" id="CHEBI:59789"/>
    </ligand>
</feature>
<dbReference type="CDD" id="cd02440">
    <property type="entry name" value="AdoMet_MTases"/>
    <property type="match status" value="1"/>
</dbReference>
<dbReference type="EMBL" id="SNYM01000006">
    <property type="protein sequence ID" value="TDQ48681.1"/>
    <property type="molecule type" value="Genomic_DNA"/>
</dbReference>
<dbReference type="PANTHER" id="PTHR11061">
    <property type="entry name" value="RNA M5U METHYLTRANSFERASE"/>
    <property type="match status" value="1"/>
</dbReference>
<evidence type="ECO:0000256" key="4">
    <source>
        <dbReference type="ARBA" id="ARBA00022679"/>
    </source>
</evidence>
<evidence type="ECO:0000256" key="10">
    <source>
        <dbReference type="PROSITE-ProRule" id="PRU01024"/>
    </source>
</evidence>
<keyword evidence="1" id="KW-0004">4Fe-4S</keyword>
<dbReference type="PROSITE" id="PS01230">
    <property type="entry name" value="TRMA_1"/>
    <property type="match status" value="1"/>
</dbReference>
<dbReference type="Pfam" id="PF05958">
    <property type="entry name" value="tRNA_U5-meth_tr"/>
    <property type="match status" value="1"/>
</dbReference>
<evidence type="ECO:0000256" key="7">
    <source>
        <dbReference type="ARBA" id="ARBA00023004"/>
    </source>
</evidence>
<evidence type="ECO:0000256" key="1">
    <source>
        <dbReference type="ARBA" id="ARBA00022485"/>
    </source>
</evidence>
<keyword evidence="3 10" id="KW-0489">Methyltransferase</keyword>
<dbReference type="InterPro" id="IPR010280">
    <property type="entry name" value="U5_MeTrfase_fam"/>
</dbReference>
<evidence type="ECO:0000313" key="14">
    <source>
        <dbReference type="Proteomes" id="UP000295375"/>
    </source>
</evidence>
<evidence type="ECO:0000313" key="13">
    <source>
        <dbReference type="EMBL" id="TDQ48681.1"/>
    </source>
</evidence>
<sequence length="401" mass="44404">MVLAGWNRANRMSPSLRNGADMLCEKFSSDRCHSCQWLALPYPQQLERKQAQLKTLFANSGADFFPPVVSAETRFRNKAKMVVLGTVDHPVLGIVNRHGVATDLSDCPLYPAVFQPLFVAIKGFIKQARLTPYNVSKKRGELKFVLLQYSQAENAFMLRFVLRSTEQIERIRQHLPELLAAQPSLKVVSVNLQPVHMAVLEGDEEVLLTEAGALTEVLNDVPLHIRPGGFFQTNTDIASKLYRTAAEWASQSSAKNLVDLFCGAGGFGLHCLQSGQKLLGLEISPESIAAAQGSAEQMGCADRVQFQVMDLQQGLPTLPADFAHPDQVLVNPPRRGLGLAVCDWLRQVAPNQILYSSCNAESMADDIGQLPGYRLRRLQLFDMFPHTAHYEVLGLLQREPA</sequence>
<dbReference type="NCBIfam" id="TIGR02085">
    <property type="entry name" value="meth_trns_rumB"/>
    <property type="match status" value="1"/>
</dbReference>
<reference evidence="13 14" key="1">
    <citation type="submission" date="2019-03" db="EMBL/GenBank/DDBJ databases">
        <title>Genomic Encyclopedia of Type Strains, Phase IV (KMG-IV): sequencing the most valuable type-strain genomes for metagenomic binning, comparative biology and taxonomic classification.</title>
        <authorList>
            <person name="Goeker M."/>
        </authorList>
    </citation>
    <scope>NUCLEOTIDE SEQUENCE [LARGE SCALE GENOMIC DNA]</scope>
    <source>
        <strain evidence="13 14">DSM 103792</strain>
    </source>
</reference>
<dbReference type="GO" id="GO:0051539">
    <property type="term" value="F:4 iron, 4 sulfur cluster binding"/>
    <property type="evidence" value="ECO:0007669"/>
    <property type="project" value="UniProtKB-KW"/>
</dbReference>
<name>A0A4R6UP03_9GAMM</name>
<dbReference type="Pfam" id="PF13847">
    <property type="entry name" value="Methyltransf_31"/>
    <property type="match status" value="1"/>
</dbReference>
<dbReference type="PANTHER" id="PTHR11061:SF30">
    <property type="entry name" value="TRNA (URACIL(54)-C(5))-METHYLTRANSFERASE"/>
    <property type="match status" value="1"/>
</dbReference>
<feature type="active site" evidence="11">
    <location>
        <position position="358"/>
    </location>
</feature>
<dbReference type="InterPro" id="IPR030390">
    <property type="entry name" value="MeTrfase_TrmA_AS"/>
</dbReference>
<comment type="similarity">
    <text evidence="10">Belongs to the class I-like SAM-binding methyltransferase superfamily. RNA M5U methyltransferase family.</text>
</comment>
<dbReference type="InterPro" id="IPR029063">
    <property type="entry name" value="SAM-dependent_MTases_sf"/>
</dbReference>
<keyword evidence="2" id="KW-0698">rRNA processing</keyword>
<proteinExistence type="inferred from homology"/>
<protein>
    <recommendedName>
        <fullName evidence="9">23S rRNA (uracil(747)-C(5))-methyltransferase RlmC</fullName>
        <ecNumber evidence="9">2.1.1.189</ecNumber>
    </recommendedName>
</protein>
<dbReference type="AlphaFoldDB" id="A0A4R6UP03"/>
<keyword evidence="7" id="KW-0408">Iron</keyword>
<feature type="binding site" evidence="10">
    <location>
        <position position="282"/>
    </location>
    <ligand>
        <name>S-adenosyl-L-methionine</name>
        <dbReference type="ChEBI" id="CHEBI:59789"/>
    </ligand>
</feature>
<feature type="binding site" evidence="10">
    <location>
        <position position="261"/>
    </location>
    <ligand>
        <name>S-adenosyl-L-methionine</name>
        <dbReference type="ChEBI" id="CHEBI:59789"/>
    </ligand>
</feature>
<evidence type="ECO:0000256" key="11">
    <source>
        <dbReference type="PROSITE-ProRule" id="PRU10015"/>
    </source>
</evidence>
<evidence type="ECO:0000259" key="12">
    <source>
        <dbReference type="Pfam" id="PF13847"/>
    </source>
</evidence>
<dbReference type="EC" id="2.1.1.189" evidence="9"/>
<evidence type="ECO:0000256" key="6">
    <source>
        <dbReference type="ARBA" id="ARBA00022723"/>
    </source>
</evidence>